<organism evidence="1 2">
    <name type="scientific">Flavobacterium chungnamense</name>
    <dbReference type="NCBI Taxonomy" id="706182"/>
    <lineage>
        <taxon>Bacteria</taxon>
        <taxon>Pseudomonadati</taxon>
        <taxon>Bacteroidota</taxon>
        <taxon>Flavobacteriia</taxon>
        <taxon>Flavobacteriales</taxon>
        <taxon>Flavobacteriaceae</taxon>
        <taxon>Flavobacterium</taxon>
    </lineage>
</organism>
<dbReference type="Proteomes" id="UP001500426">
    <property type="component" value="Unassembled WGS sequence"/>
</dbReference>
<gene>
    <name evidence="1" type="ORF">GCM10022388_19450</name>
</gene>
<accession>A0ABP7UUC5</accession>
<dbReference type="RefSeq" id="WP_344816592.1">
    <property type="nucleotide sequence ID" value="NZ_BAABCS010000018.1"/>
</dbReference>
<reference evidence="2" key="1">
    <citation type="journal article" date="2019" name="Int. J. Syst. Evol. Microbiol.">
        <title>The Global Catalogue of Microorganisms (GCM) 10K type strain sequencing project: providing services to taxonomists for standard genome sequencing and annotation.</title>
        <authorList>
            <consortium name="The Broad Institute Genomics Platform"/>
            <consortium name="The Broad Institute Genome Sequencing Center for Infectious Disease"/>
            <person name="Wu L."/>
            <person name="Ma J."/>
        </authorList>
    </citation>
    <scope>NUCLEOTIDE SEQUENCE [LARGE SCALE GENOMIC DNA]</scope>
    <source>
        <strain evidence="2">JCM 17068</strain>
    </source>
</reference>
<evidence type="ECO:0000313" key="2">
    <source>
        <dbReference type="Proteomes" id="UP001500426"/>
    </source>
</evidence>
<protein>
    <submittedName>
        <fullName evidence="1">Uncharacterized protein</fullName>
    </submittedName>
</protein>
<evidence type="ECO:0000313" key="1">
    <source>
        <dbReference type="EMBL" id="GAA4053197.1"/>
    </source>
</evidence>
<dbReference type="EMBL" id="BAABCS010000018">
    <property type="protein sequence ID" value="GAA4053197.1"/>
    <property type="molecule type" value="Genomic_DNA"/>
</dbReference>
<name>A0ABP7UUC5_9FLAO</name>
<comment type="caution">
    <text evidence="1">The sequence shown here is derived from an EMBL/GenBank/DDBJ whole genome shotgun (WGS) entry which is preliminary data.</text>
</comment>
<keyword evidence="2" id="KW-1185">Reference proteome</keyword>
<proteinExistence type="predicted"/>
<sequence length="241" mass="28311">MTTFYVKDNAQLQKGKSRFDKLICELNAGKVKKPSATTIDLGLLTETYSIQYRDEFSHQERLSFLPKTDKYSVIIQGNLFDLLSKDHRLLWYLNPKGDIRLFQNTMEKLAHQAAPFLEISFDDCCVLVKELVAVFAKSQQFIENYLEQNEFNKKRSINYFDSKVAPIQQLLFWIVLIQIDKDNELKELFLLLLSKILPELDVLLFEVFEDKLVFDCLIECLESEKTSNEMFEYLLQKQSFT</sequence>